<dbReference type="Pfam" id="PF09299">
    <property type="entry name" value="Mu-transpos_C"/>
    <property type="match status" value="1"/>
</dbReference>
<evidence type="ECO:0000256" key="1">
    <source>
        <dbReference type="SAM" id="MobiDB-lite"/>
    </source>
</evidence>
<comment type="caution">
    <text evidence="3">The sequence shown here is derived from an EMBL/GenBank/DDBJ whole genome shotgun (WGS) entry which is preliminary data.</text>
</comment>
<feature type="compositionally biased region" description="Polar residues" evidence="1">
    <location>
        <begin position="258"/>
        <end position="271"/>
    </location>
</feature>
<evidence type="ECO:0000259" key="2">
    <source>
        <dbReference type="Pfam" id="PF09299"/>
    </source>
</evidence>
<dbReference type="Proteomes" id="UP001139028">
    <property type="component" value="Unassembled WGS sequence"/>
</dbReference>
<proteinExistence type="predicted"/>
<feature type="compositionally biased region" description="Basic and acidic residues" evidence="1">
    <location>
        <begin position="246"/>
        <end position="256"/>
    </location>
</feature>
<reference evidence="3" key="1">
    <citation type="journal article" date="2022" name="Arch. Microbiol.">
        <title>Microbulbifer okhotskensis sp. nov., isolated from a deep bottom sediment of the Okhotsk Sea.</title>
        <authorList>
            <person name="Romanenko L."/>
            <person name="Kurilenko V."/>
            <person name="Otstavnykh N."/>
            <person name="Velansky P."/>
            <person name="Isaeva M."/>
            <person name="Mikhailov V."/>
        </authorList>
    </citation>
    <scope>NUCLEOTIDE SEQUENCE</scope>
    <source>
        <strain evidence="3">OS29</strain>
    </source>
</reference>
<evidence type="ECO:0000313" key="4">
    <source>
        <dbReference type="Proteomes" id="UP001139028"/>
    </source>
</evidence>
<gene>
    <name evidence="3" type="ORF">MO867_20020</name>
</gene>
<dbReference type="EMBL" id="JALBWM010000162">
    <property type="protein sequence ID" value="MCO1336621.1"/>
    <property type="molecule type" value="Genomic_DNA"/>
</dbReference>
<name>A0A9X2EVB4_9GAMM</name>
<keyword evidence="4" id="KW-1185">Reference proteome</keyword>
<accession>A0A9X2EVB4</accession>
<dbReference type="AlphaFoldDB" id="A0A9X2EVB4"/>
<sequence length="302" mass="34295">MNTLVQTKMKPFVEGYVTKNPIGKKRHGNDYRQDGVLTLKEFSKMIIKIVLHYNNDHVVSTYDIDSGVPKTLPANPLTLWNWGIKYRTGLLRRPDPQLVIINLLPHTNATVTEHGLKLFGCYYSCKQALDWGWFEENYRGPKTVTVAYDLYSTNIIYLRPTDSYAEFIPANLTSRSRAYADITIWELWAAQDMVLDVAVTSKLKKRSGSVNLVNDLQQIKDDSKKQQPAYSKSEKIKRAKGISKNKRGERQYERQKKTGNSAVAQDASIATVTPIHGGSPGKKSFKLPARLKDLLKEDKSDE</sequence>
<feature type="domain" description="Transposase-like Mu C-terminal" evidence="2">
    <location>
        <begin position="102"/>
        <end position="162"/>
    </location>
</feature>
<feature type="region of interest" description="Disordered" evidence="1">
    <location>
        <begin position="221"/>
        <end position="286"/>
    </location>
</feature>
<feature type="compositionally biased region" description="Basic residues" evidence="1">
    <location>
        <begin position="235"/>
        <end position="245"/>
    </location>
</feature>
<protein>
    <submittedName>
        <fullName evidence="3">Mu transposase C-terminal domain-containing protein</fullName>
    </submittedName>
</protein>
<organism evidence="3 4">
    <name type="scientific">Microbulbifer okhotskensis</name>
    <dbReference type="NCBI Taxonomy" id="2926617"/>
    <lineage>
        <taxon>Bacteria</taxon>
        <taxon>Pseudomonadati</taxon>
        <taxon>Pseudomonadota</taxon>
        <taxon>Gammaproteobacteria</taxon>
        <taxon>Cellvibrionales</taxon>
        <taxon>Microbulbiferaceae</taxon>
        <taxon>Microbulbifer</taxon>
    </lineage>
</organism>
<evidence type="ECO:0000313" key="3">
    <source>
        <dbReference type="EMBL" id="MCO1336621.1"/>
    </source>
</evidence>
<dbReference type="RefSeq" id="WP_252472406.1">
    <property type="nucleotide sequence ID" value="NZ_JALBWM010000162.1"/>
</dbReference>
<dbReference type="InterPro" id="IPR015378">
    <property type="entry name" value="Transposase-like_Mu_C"/>
</dbReference>